<name>A0A6H1TTP6_9CYAN</name>
<organism evidence="1 2">
    <name type="scientific">Oxynema aestuarii AP17</name>
    <dbReference type="NCBI Taxonomy" id="2064643"/>
    <lineage>
        <taxon>Bacteria</taxon>
        <taxon>Bacillati</taxon>
        <taxon>Cyanobacteriota</taxon>
        <taxon>Cyanophyceae</taxon>
        <taxon>Oscillatoriophycideae</taxon>
        <taxon>Oscillatoriales</taxon>
        <taxon>Oscillatoriaceae</taxon>
        <taxon>Oxynema</taxon>
        <taxon>Oxynema aestuarii</taxon>
    </lineage>
</organism>
<dbReference type="Proteomes" id="UP000500857">
    <property type="component" value="Chromosome"/>
</dbReference>
<dbReference type="KEGG" id="oxy:HCG48_04690"/>
<keyword evidence="2" id="KW-1185">Reference proteome</keyword>
<dbReference type="AlphaFoldDB" id="A0A6H1TTP6"/>
<protein>
    <submittedName>
        <fullName evidence="1">Uncharacterized protein</fullName>
    </submittedName>
</protein>
<gene>
    <name evidence="1" type="ORF">HCG48_04690</name>
</gene>
<evidence type="ECO:0000313" key="1">
    <source>
        <dbReference type="EMBL" id="QIZ69962.1"/>
    </source>
</evidence>
<proteinExistence type="predicted"/>
<dbReference type="RefSeq" id="WP_168568119.1">
    <property type="nucleotide sequence ID" value="NZ_CP051167.1"/>
</dbReference>
<sequence>MSELFQVETDWLLDRGDRRDRLRFTREGSHFSAYSRDREPPSRFSGQILQGRGVTLIHSLEVSAGNDYCAVYAGKLTSDNIFQGKWHDSAGDRGSFELLTAQSAKQPPPDSPPRDRFNRPIFDLSADRPLSAEGSRSLDLPDLYVWEPAASPSRPHLSHLHYDKDTGFYQTAKTVDLLAELPPDESRDGFAESEVFEFSGQIVITLKPTHIDGEDPRRPYLWLGDRTLSRLWPFYFKAIGAVAVKDETLLLATDGGLLCVDDRLNTVGWLDLGSSAGDRHSPQQCQTSQQILIREGMAYFLDNVVEPAYIFRIDVGDPANLKVRSRDRIDGTDRQLSAQWLDFNADRWFVVQNYRTPYDSGTNVLGFPLLPSEEEWAIELTELDRDRWRESGDPRGIDPFALTSGDRPWALTTHTDGTIWLSRTDSTIEAGATISVRAAFLDIAQLGGNLEPRGAIAVVGETIFLALKQGDSARLAVFRFTQNTPELLLVQNISSTQFSAIAIPQKITTFPFLTPNI</sequence>
<dbReference type="EMBL" id="CP051167">
    <property type="protein sequence ID" value="QIZ69962.1"/>
    <property type="molecule type" value="Genomic_DNA"/>
</dbReference>
<accession>A0A6H1TTP6</accession>
<reference evidence="1 2" key="1">
    <citation type="submission" date="2020-04" db="EMBL/GenBank/DDBJ databases">
        <authorList>
            <person name="Basu S."/>
            <person name="Maruthanayagam V."/>
            <person name="Chakraborty S."/>
            <person name="Pramanik A."/>
            <person name="Mukherjee J."/>
            <person name="Brink B."/>
        </authorList>
    </citation>
    <scope>NUCLEOTIDE SEQUENCE [LARGE SCALE GENOMIC DNA]</scope>
    <source>
        <strain evidence="1 2">AP17</strain>
    </source>
</reference>
<evidence type="ECO:0000313" key="2">
    <source>
        <dbReference type="Proteomes" id="UP000500857"/>
    </source>
</evidence>